<keyword evidence="16" id="KW-1185">Reference proteome</keyword>
<dbReference type="STRING" id="282301.A0A267GC79"/>
<name>A0A267GC79_9PLAT</name>
<evidence type="ECO:0000256" key="8">
    <source>
        <dbReference type="ARBA" id="ARBA00022840"/>
    </source>
</evidence>
<dbReference type="InterPro" id="IPR017441">
    <property type="entry name" value="Protein_kinase_ATP_BS"/>
</dbReference>
<proteinExistence type="inferred from homology"/>
<evidence type="ECO:0000256" key="11">
    <source>
        <dbReference type="PROSITE-ProRule" id="PRU10141"/>
    </source>
</evidence>
<evidence type="ECO:0000313" key="16">
    <source>
        <dbReference type="Proteomes" id="UP000215902"/>
    </source>
</evidence>
<organism evidence="15 16">
    <name type="scientific">Macrostomum lignano</name>
    <dbReference type="NCBI Taxonomy" id="282301"/>
    <lineage>
        <taxon>Eukaryota</taxon>
        <taxon>Metazoa</taxon>
        <taxon>Spiralia</taxon>
        <taxon>Lophotrochozoa</taxon>
        <taxon>Platyhelminthes</taxon>
        <taxon>Rhabditophora</taxon>
        <taxon>Macrostomorpha</taxon>
        <taxon>Macrostomida</taxon>
        <taxon>Macrostomidae</taxon>
        <taxon>Macrostomum</taxon>
    </lineage>
</organism>
<dbReference type="EC" id="2.7.11.1" evidence="2"/>
<evidence type="ECO:0000256" key="12">
    <source>
        <dbReference type="RuleBase" id="RU000304"/>
    </source>
</evidence>
<protein>
    <recommendedName>
        <fullName evidence="2">non-specific serine/threonine protein kinase</fullName>
        <ecNumber evidence="2">2.7.11.1</ecNumber>
    </recommendedName>
</protein>
<evidence type="ECO:0000313" key="15">
    <source>
        <dbReference type="EMBL" id="PAA83641.1"/>
    </source>
</evidence>
<keyword evidence="3 12" id="KW-0723">Serine/threonine-protein kinase</keyword>
<evidence type="ECO:0000256" key="4">
    <source>
        <dbReference type="ARBA" id="ARBA00022553"/>
    </source>
</evidence>
<dbReference type="InterPro" id="IPR008271">
    <property type="entry name" value="Ser/Thr_kinase_AS"/>
</dbReference>
<keyword evidence="4" id="KW-0597">Phosphoprotein</keyword>
<dbReference type="Gene3D" id="3.30.200.20">
    <property type="entry name" value="Phosphorylase Kinase, domain 1"/>
    <property type="match status" value="1"/>
</dbReference>
<evidence type="ECO:0000259" key="14">
    <source>
        <dbReference type="PROSITE" id="PS50011"/>
    </source>
</evidence>
<dbReference type="InterPro" id="IPR011009">
    <property type="entry name" value="Kinase-like_dom_sf"/>
</dbReference>
<evidence type="ECO:0000256" key="5">
    <source>
        <dbReference type="ARBA" id="ARBA00022679"/>
    </source>
</evidence>
<dbReference type="AlphaFoldDB" id="A0A267GC79"/>
<keyword evidence="8 11" id="KW-0067">ATP-binding</keyword>
<dbReference type="FunFam" id="1.10.510.10:FF:000571">
    <property type="entry name" value="Maternal embryonic leucine zipper kinase"/>
    <property type="match status" value="1"/>
</dbReference>
<dbReference type="PROSITE" id="PS00108">
    <property type="entry name" value="PROTEIN_KINASE_ST"/>
    <property type="match status" value="1"/>
</dbReference>
<evidence type="ECO:0000256" key="1">
    <source>
        <dbReference type="ARBA" id="ARBA00006692"/>
    </source>
</evidence>
<dbReference type="SMART" id="SM00220">
    <property type="entry name" value="S_TKc"/>
    <property type="match status" value="1"/>
</dbReference>
<evidence type="ECO:0000256" key="6">
    <source>
        <dbReference type="ARBA" id="ARBA00022741"/>
    </source>
</evidence>
<dbReference type="PROSITE" id="PS50011">
    <property type="entry name" value="PROTEIN_KINASE_DOM"/>
    <property type="match status" value="1"/>
</dbReference>
<gene>
    <name evidence="15" type="ORF">BOX15_Mlig026689g1</name>
</gene>
<dbReference type="InterPro" id="IPR027442">
    <property type="entry name" value="MAPKAPK_C"/>
</dbReference>
<dbReference type="PROSITE" id="PS00107">
    <property type="entry name" value="PROTEIN_KINASE_ATP"/>
    <property type="match status" value="1"/>
</dbReference>
<evidence type="ECO:0000256" key="9">
    <source>
        <dbReference type="ARBA" id="ARBA00047899"/>
    </source>
</evidence>
<dbReference type="Gene3D" id="4.10.1170.10">
    <property type="entry name" value="MAP kinase activated protein kinase 2"/>
    <property type="match status" value="1"/>
</dbReference>
<dbReference type="GO" id="GO:0004674">
    <property type="term" value="F:protein serine/threonine kinase activity"/>
    <property type="evidence" value="ECO:0007669"/>
    <property type="project" value="UniProtKB-KW"/>
</dbReference>
<dbReference type="CDD" id="cd14089">
    <property type="entry name" value="STKc_MAPKAPK"/>
    <property type="match status" value="1"/>
</dbReference>
<dbReference type="Pfam" id="PF00069">
    <property type="entry name" value="Pkinase"/>
    <property type="match status" value="1"/>
</dbReference>
<dbReference type="InterPro" id="IPR050205">
    <property type="entry name" value="CDPK_Ser/Thr_kinases"/>
</dbReference>
<dbReference type="FunFam" id="3.30.200.20:FF:000156">
    <property type="entry name" value="MAP kinase-activated protein kinase 3"/>
    <property type="match status" value="1"/>
</dbReference>
<dbReference type="OrthoDB" id="40902at2759"/>
<feature type="region of interest" description="Disordered" evidence="13">
    <location>
        <begin position="330"/>
        <end position="353"/>
    </location>
</feature>
<keyword evidence="6 11" id="KW-0547">Nucleotide-binding</keyword>
<feature type="binding site" evidence="11">
    <location>
        <position position="49"/>
    </location>
    <ligand>
        <name>ATP</name>
        <dbReference type="ChEBI" id="CHEBI:30616"/>
    </ligand>
</feature>
<dbReference type="EMBL" id="NIVC01000412">
    <property type="protein sequence ID" value="PAA83641.1"/>
    <property type="molecule type" value="Genomic_DNA"/>
</dbReference>
<reference evidence="15 16" key="1">
    <citation type="submission" date="2017-06" db="EMBL/GenBank/DDBJ databases">
        <title>A platform for efficient transgenesis in Macrostomum lignano, a flatworm model organism for stem cell research.</title>
        <authorList>
            <person name="Berezikov E."/>
        </authorList>
    </citation>
    <scope>NUCLEOTIDE SEQUENCE [LARGE SCALE GENOMIC DNA]</scope>
    <source>
        <strain evidence="15">DV1</strain>
        <tissue evidence="15">Whole organism</tissue>
    </source>
</reference>
<keyword evidence="7" id="KW-0418">Kinase</keyword>
<dbReference type="SUPFAM" id="SSF56112">
    <property type="entry name" value="Protein kinase-like (PK-like)"/>
    <property type="match status" value="1"/>
</dbReference>
<evidence type="ECO:0000256" key="3">
    <source>
        <dbReference type="ARBA" id="ARBA00022527"/>
    </source>
</evidence>
<comment type="caution">
    <text evidence="15">The sequence shown here is derived from an EMBL/GenBank/DDBJ whole genome shotgun (WGS) entry which is preliminary data.</text>
</comment>
<comment type="similarity">
    <text evidence="1">Belongs to the protein kinase superfamily. CAMK Ser/Thr protein kinase family.</text>
</comment>
<evidence type="ECO:0000256" key="2">
    <source>
        <dbReference type="ARBA" id="ARBA00012513"/>
    </source>
</evidence>
<dbReference type="GO" id="GO:0005524">
    <property type="term" value="F:ATP binding"/>
    <property type="evidence" value="ECO:0007669"/>
    <property type="project" value="UniProtKB-UniRule"/>
</dbReference>
<evidence type="ECO:0000256" key="10">
    <source>
        <dbReference type="ARBA" id="ARBA00048679"/>
    </source>
</evidence>
<dbReference type="Proteomes" id="UP000215902">
    <property type="component" value="Unassembled WGS sequence"/>
</dbReference>
<dbReference type="Gene3D" id="1.10.510.10">
    <property type="entry name" value="Transferase(Phosphotransferase) domain 1"/>
    <property type="match status" value="1"/>
</dbReference>
<keyword evidence="5" id="KW-0808">Transferase</keyword>
<evidence type="ECO:0000256" key="7">
    <source>
        <dbReference type="ARBA" id="ARBA00022777"/>
    </source>
</evidence>
<sequence>MGNSASTQSLKNHPIQQDYNITAKVLGLGVNGKVVECYRKSDSEKCALKALLDTPKARRELELHARACACPQVVQIRDAYANTVKGKQCLLVVMECMAGGELFSRIQSRAGFTEREAAQIVHQIASAIAFLHGANIAHRDLKPENLLYTSPDPEAKLKLTDFGFAKEVGRNKSLGTPCYTPYYVAPEVLGPEKYDKSCDLWSLGVITYILLCGYPPFYSKSGLAISPGMKIRIRNGQYSFPSADWKHVSSSAKDLIKQLLQTNPDNRLTINEVMSHQWISTYTTVAQTPLETATVLKEEREQWPEVQEELSQALASMRIDEDQKVQLKPLHQSENRILKKRRPEFRALTGGKH</sequence>
<dbReference type="PANTHER" id="PTHR24349">
    <property type="entry name" value="SERINE/THREONINE-PROTEIN KINASE"/>
    <property type="match status" value="1"/>
</dbReference>
<comment type="catalytic activity">
    <reaction evidence="10">
        <text>L-seryl-[protein] + ATP = O-phospho-L-seryl-[protein] + ADP + H(+)</text>
        <dbReference type="Rhea" id="RHEA:17989"/>
        <dbReference type="Rhea" id="RHEA-COMP:9863"/>
        <dbReference type="Rhea" id="RHEA-COMP:11604"/>
        <dbReference type="ChEBI" id="CHEBI:15378"/>
        <dbReference type="ChEBI" id="CHEBI:29999"/>
        <dbReference type="ChEBI" id="CHEBI:30616"/>
        <dbReference type="ChEBI" id="CHEBI:83421"/>
        <dbReference type="ChEBI" id="CHEBI:456216"/>
        <dbReference type="EC" id="2.7.11.1"/>
    </reaction>
</comment>
<feature type="domain" description="Protein kinase" evidence="14">
    <location>
        <begin position="20"/>
        <end position="279"/>
    </location>
</feature>
<accession>A0A267GC79</accession>
<comment type="catalytic activity">
    <reaction evidence="9">
        <text>L-threonyl-[protein] + ATP = O-phospho-L-threonyl-[protein] + ADP + H(+)</text>
        <dbReference type="Rhea" id="RHEA:46608"/>
        <dbReference type="Rhea" id="RHEA-COMP:11060"/>
        <dbReference type="Rhea" id="RHEA-COMP:11605"/>
        <dbReference type="ChEBI" id="CHEBI:15378"/>
        <dbReference type="ChEBI" id="CHEBI:30013"/>
        <dbReference type="ChEBI" id="CHEBI:30616"/>
        <dbReference type="ChEBI" id="CHEBI:61977"/>
        <dbReference type="ChEBI" id="CHEBI:456216"/>
        <dbReference type="EC" id="2.7.11.1"/>
    </reaction>
</comment>
<evidence type="ECO:0000256" key="13">
    <source>
        <dbReference type="SAM" id="MobiDB-lite"/>
    </source>
</evidence>
<dbReference type="InterPro" id="IPR000719">
    <property type="entry name" value="Prot_kinase_dom"/>
</dbReference>